<evidence type="ECO:0000313" key="2">
    <source>
        <dbReference type="Proteomes" id="UP000236291"/>
    </source>
</evidence>
<dbReference type="EMBL" id="ASHM01256832">
    <property type="protein sequence ID" value="PNX69748.1"/>
    <property type="molecule type" value="Genomic_DNA"/>
</dbReference>
<comment type="caution">
    <text evidence="1">The sequence shown here is derived from an EMBL/GenBank/DDBJ whole genome shotgun (WGS) entry which is preliminary data.</text>
</comment>
<feature type="non-terminal residue" evidence="1">
    <location>
        <position position="26"/>
    </location>
</feature>
<feature type="non-terminal residue" evidence="1">
    <location>
        <position position="1"/>
    </location>
</feature>
<reference evidence="1 2" key="2">
    <citation type="journal article" date="2017" name="Front. Plant Sci.">
        <title>Gene Classification and Mining of Molecular Markers Useful in Red Clover (Trifolium pratense) Breeding.</title>
        <authorList>
            <person name="Istvanek J."/>
            <person name="Dluhosova J."/>
            <person name="Dluhos P."/>
            <person name="Patkova L."/>
            <person name="Nedelnik J."/>
            <person name="Repkova J."/>
        </authorList>
    </citation>
    <scope>NUCLEOTIDE SEQUENCE [LARGE SCALE GENOMIC DNA]</scope>
    <source>
        <strain evidence="2">cv. Tatra</strain>
        <tissue evidence="1">Young leaves</tissue>
    </source>
</reference>
<sequence length="26" mass="2763">GAVKLPKMFADDFGDEIGRIANLVDA</sequence>
<name>A0A2K3KTY0_TRIPR</name>
<protein>
    <submittedName>
        <fullName evidence="1">Uncharacterized protein</fullName>
    </submittedName>
</protein>
<evidence type="ECO:0000313" key="1">
    <source>
        <dbReference type="EMBL" id="PNX69748.1"/>
    </source>
</evidence>
<proteinExistence type="predicted"/>
<reference evidence="1 2" key="1">
    <citation type="journal article" date="2014" name="Am. J. Bot.">
        <title>Genome assembly and annotation for red clover (Trifolium pratense; Fabaceae).</title>
        <authorList>
            <person name="Istvanek J."/>
            <person name="Jaros M."/>
            <person name="Krenek A."/>
            <person name="Repkova J."/>
        </authorList>
    </citation>
    <scope>NUCLEOTIDE SEQUENCE [LARGE SCALE GENOMIC DNA]</scope>
    <source>
        <strain evidence="2">cv. Tatra</strain>
        <tissue evidence="1">Young leaves</tissue>
    </source>
</reference>
<dbReference type="Proteomes" id="UP000236291">
    <property type="component" value="Unassembled WGS sequence"/>
</dbReference>
<gene>
    <name evidence="1" type="ORF">L195_g064575</name>
</gene>
<accession>A0A2K3KTY0</accession>
<organism evidence="1 2">
    <name type="scientific">Trifolium pratense</name>
    <name type="common">Red clover</name>
    <dbReference type="NCBI Taxonomy" id="57577"/>
    <lineage>
        <taxon>Eukaryota</taxon>
        <taxon>Viridiplantae</taxon>
        <taxon>Streptophyta</taxon>
        <taxon>Embryophyta</taxon>
        <taxon>Tracheophyta</taxon>
        <taxon>Spermatophyta</taxon>
        <taxon>Magnoliopsida</taxon>
        <taxon>eudicotyledons</taxon>
        <taxon>Gunneridae</taxon>
        <taxon>Pentapetalae</taxon>
        <taxon>rosids</taxon>
        <taxon>fabids</taxon>
        <taxon>Fabales</taxon>
        <taxon>Fabaceae</taxon>
        <taxon>Papilionoideae</taxon>
        <taxon>50 kb inversion clade</taxon>
        <taxon>NPAAA clade</taxon>
        <taxon>Hologalegina</taxon>
        <taxon>IRL clade</taxon>
        <taxon>Trifolieae</taxon>
        <taxon>Trifolium</taxon>
    </lineage>
</organism>
<dbReference type="AlphaFoldDB" id="A0A2K3KTY0"/>